<feature type="compositionally biased region" description="Polar residues" evidence="1">
    <location>
        <begin position="158"/>
        <end position="169"/>
    </location>
</feature>
<organism evidence="2 3">
    <name type="scientific">Pseudocercospora fuligena</name>
    <dbReference type="NCBI Taxonomy" id="685502"/>
    <lineage>
        <taxon>Eukaryota</taxon>
        <taxon>Fungi</taxon>
        <taxon>Dikarya</taxon>
        <taxon>Ascomycota</taxon>
        <taxon>Pezizomycotina</taxon>
        <taxon>Dothideomycetes</taxon>
        <taxon>Dothideomycetidae</taxon>
        <taxon>Mycosphaerellales</taxon>
        <taxon>Mycosphaerellaceae</taxon>
        <taxon>Pseudocercospora</taxon>
    </lineage>
</organism>
<sequence>MEGGDLSLAPLSYEAGVDDIDAFYASPESELDDQQLQLPAETSSMNHNINFPQRSLPEENLLAAPTDVDNLPEQPVFRSTVESIADPIFFQGGLPPNPYSPVESGSDTSVMRDSKQSAKSPGAAQARSASSLDSKRNTKYSQSGNKSETPANRFTARSPYTSSDRSQLQAEMRTEEENGNSPVQDSPPLAKLDLRASTMLDQSPLSAHRSRKQPMDFEHPNALPAAISTLSSQPLKRSRQLSSPLLVQRKKAKVVSQTSLNDPQVLSNAEVQQLESTSPLGTEIVSSDPLLQVPNQHNRQTITTEYGSSIATAEPKVPNPKDGTAAKSNNQRKREKGSAKQEIALSSTSVPIKRPPKHSLGERELKELGAIASNNMKQSPRKTRIQRTIEQESRPNASAAAKRRHSLAPKQ</sequence>
<reference evidence="2" key="1">
    <citation type="submission" date="2020-04" db="EMBL/GenBank/DDBJ databases">
        <title>Draft genome resource of the tomato pathogen Pseudocercospora fuligena.</title>
        <authorList>
            <person name="Zaccaron A."/>
        </authorList>
    </citation>
    <scope>NUCLEOTIDE SEQUENCE</scope>
    <source>
        <strain evidence="2">PF001</strain>
    </source>
</reference>
<feature type="region of interest" description="Disordered" evidence="1">
    <location>
        <begin position="88"/>
        <end position="411"/>
    </location>
</feature>
<dbReference type="Proteomes" id="UP000660729">
    <property type="component" value="Unassembled WGS sequence"/>
</dbReference>
<dbReference type="EMBL" id="JABCIY010000209">
    <property type="protein sequence ID" value="KAF7188394.1"/>
    <property type="molecule type" value="Genomic_DNA"/>
</dbReference>
<feature type="region of interest" description="Disordered" evidence="1">
    <location>
        <begin position="28"/>
        <end position="58"/>
    </location>
</feature>
<comment type="caution">
    <text evidence="2">The sequence shown here is derived from an EMBL/GenBank/DDBJ whole genome shotgun (WGS) entry which is preliminary data.</text>
</comment>
<evidence type="ECO:0000256" key="1">
    <source>
        <dbReference type="SAM" id="MobiDB-lite"/>
    </source>
</evidence>
<evidence type="ECO:0000313" key="3">
    <source>
        <dbReference type="Proteomes" id="UP000660729"/>
    </source>
</evidence>
<gene>
    <name evidence="2" type="ORF">HII31_10056</name>
</gene>
<dbReference type="OrthoDB" id="3646418at2759"/>
<keyword evidence="3" id="KW-1185">Reference proteome</keyword>
<feature type="compositionally biased region" description="Polar residues" evidence="1">
    <location>
        <begin position="139"/>
        <end position="152"/>
    </location>
</feature>
<feature type="compositionally biased region" description="Polar residues" evidence="1">
    <location>
        <begin position="255"/>
        <end position="280"/>
    </location>
</feature>
<evidence type="ECO:0000313" key="2">
    <source>
        <dbReference type="EMBL" id="KAF7188394.1"/>
    </source>
</evidence>
<feature type="compositionally biased region" description="Basic residues" evidence="1">
    <location>
        <begin position="401"/>
        <end position="411"/>
    </location>
</feature>
<name>A0A8H6RB62_9PEZI</name>
<feature type="compositionally biased region" description="Polar residues" evidence="1">
    <location>
        <begin position="228"/>
        <end position="245"/>
    </location>
</feature>
<protein>
    <submittedName>
        <fullName evidence="2">Uncharacterized protein</fullName>
    </submittedName>
</protein>
<feature type="compositionally biased region" description="Polar residues" evidence="1">
    <location>
        <begin position="293"/>
        <end position="311"/>
    </location>
</feature>
<dbReference type="AlphaFoldDB" id="A0A8H6RB62"/>
<proteinExistence type="predicted"/>
<feature type="compositionally biased region" description="Polar residues" evidence="1">
    <location>
        <begin position="34"/>
        <end position="53"/>
    </location>
</feature>
<accession>A0A8H6RB62</accession>